<gene>
    <name evidence="2" type="ORF">H9626_12405</name>
</gene>
<dbReference type="Proteomes" id="UP000616346">
    <property type="component" value="Unassembled WGS sequence"/>
</dbReference>
<organism evidence="2 3">
    <name type="scientific">Phocaeicola faecium</name>
    <dbReference type="NCBI Taxonomy" id="2762213"/>
    <lineage>
        <taxon>Bacteria</taxon>
        <taxon>Pseudomonadati</taxon>
        <taxon>Bacteroidota</taxon>
        <taxon>Bacteroidia</taxon>
        <taxon>Bacteroidales</taxon>
        <taxon>Bacteroidaceae</taxon>
        <taxon>Phocaeicola</taxon>
    </lineage>
</organism>
<keyword evidence="1" id="KW-0472">Membrane</keyword>
<sequence>MNTFKLITAIALLLCLAPMPYGYYILVRYIATILFGIMAYQYYREKKEALMIVFGALAILFQPIVKIPLGRGMWNVVDVAMAVILIISLLKNKKTPEEPKIQEPENKFDKYSDAKANNPRLADIGSNFITSISRLPSIKELANLNILLEYLPGLSLDEQYVLDDYNPSRPRSIGKNLSLYARLKTVEKPRDIDFPEIYDRIHREIEIRSNSKAKADEMLGERKPLPEREDPFKHITLPFTEEAIWRAYLLKQTDHLIGMYWHGLYNKRIFINKAEDIDSISPIHCDYELKNLDIIKAEAKKCWSDNMCPLVVLDGDKAYVSHYWFDHWHGLKQVQCLVSYDHTSHTITDFQIKECEPIIRYHGGVYY</sequence>
<comment type="caution">
    <text evidence="2">The sequence shown here is derived from an EMBL/GenBank/DDBJ whole genome shotgun (WGS) entry which is preliminary data.</text>
</comment>
<dbReference type="InterPro" id="IPR046548">
    <property type="entry name" value="DUF6804"/>
</dbReference>
<keyword evidence="1" id="KW-0812">Transmembrane</keyword>
<evidence type="ECO:0000313" key="2">
    <source>
        <dbReference type="EMBL" id="MBD8003003.1"/>
    </source>
</evidence>
<keyword evidence="3" id="KW-1185">Reference proteome</keyword>
<proteinExistence type="predicted"/>
<feature type="transmembrane region" description="Helical" evidence="1">
    <location>
        <begin position="48"/>
        <end position="65"/>
    </location>
</feature>
<name>A0ABR8VE31_9BACT</name>
<keyword evidence="1" id="KW-1133">Transmembrane helix</keyword>
<evidence type="ECO:0000256" key="1">
    <source>
        <dbReference type="SAM" id="Phobius"/>
    </source>
</evidence>
<evidence type="ECO:0000313" key="3">
    <source>
        <dbReference type="Proteomes" id="UP000616346"/>
    </source>
</evidence>
<feature type="transmembrane region" description="Helical" evidence="1">
    <location>
        <begin position="6"/>
        <end position="27"/>
    </location>
</feature>
<protein>
    <submittedName>
        <fullName evidence="2">Uncharacterized protein</fullName>
    </submittedName>
</protein>
<dbReference type="Pfam" id="PF20619">
    <property type="entry name" value="DUF6804"/>
    <property type="match status" value="1"/>
</dbReference>
<dbReference type="EMBL" id="JACSPQ010000019">
    <property type="protein sequence ID" value="MBD8003003.1"/>
    <property type="molecule type" value="Genomic_DNA"/>
</dbReference>
<accession>A0ABR8VE31</accession>
<dbReference type="RefSeq" id="WP_191710680.1">
    <property type="nucleotide sequence ID" value="NZ_JACSPQ010000019.1"/>
</dbReference>
<reference evidence="2 3" key="1">
    <citation type="submission" date="2020-08" db="EMBL/GenBank/DDBJ databases">
        <title>A Genomic Blueprint of the Chicken Gut Microbiome.</title>
        <authorList>
            <person name="Gilroy R."/>
            <person name="Ravi A."/>
            <person name="Getino M."/>
            <person name="Pursley I."/>
            <person name="Horton D.L."/>
            <person name="Alikhan N.-F."/>
            <person name="Baker D."/>
            <person name="Gharbi K."/>
            <person name="Hall N."/>
            <person name="Watson M."/>
            <person name="Adriaenssens E.M."/>
            <person name="Foster-Nyarko E."/>
            <person name="Jarju S."/>
            <person name="Secka A."/>
            <person name="Antonio M."/>
            <person name="Oren A."/>
            <person name="Chaudhuri R."/>
            <person name="La Ragione R.M."/>
            <person name="Hildebrand F."/>
            <person name="Pallen M.J."/>
        </authorList>
    </citation>
    <scope>NUCLEOTIDE SEQUENCE [LARGE SCALE GENOMIC DNA]</scope>
    <source>
        <strain evidence="2 3">Sa1YUN3</strain>
    </source>
</reference>